<protein>
    <submittedName>
        <fullName evidence="2">DsbA family oxidoreductase</fullName>
    </submittedName>
</protein>
<dbReference type="InterPro" id="IPR036249">
    <property type="entry name" value="Thioredoxin-like_sf"/>
</dbReference>
<accession>A0ABU4S325</accession>
<dbReference type="InterPro" id="IPR001853">
    <property type="entry name" value="DSBA-like_thioredoxin_dom"/>
</dbReference>
<dbReference type="Gene3D" id="3.40.30.10">
    <property type="entry name" value="Glutaredoxin"/>
    <property type="match status" value="1"/>
</dbReference>
<keyword evidence="3" id="KW-1185">Reference proteome</keyword>
<reference evidence="2 3" key="1">
    <citation type="submission" date="2023-11" db="EMBL/GenBank/DDBJ databases">
        <title>Gilvimarinus fulvus sp. nov., isolated from the surface of Kelp.</title>
        <authorList>
            <person name="Sun Y.Y."/>
            <person name="Gong Y."/>
            <person name="Du Z.J."/>
        </authorList>
    </citation>
    <scope>NUCLEOTIDE SEQUENCE [LARGE SCALE GENOMIC DNA]</scope>
    <source>
        <strain evidence="2 3">SDUM040013</strain>
    </source>
</reference>
<dbReference type="PANTHER" id="PTHR13887">
    <property type="entry name" value="GLUTATHIONE S-TRANSFERASE KAPPA"/>
    <property type="match status" value="1"/>
</dbReference>
<comment type="caution">
    <text evidence="2">The sequence shown here is derived from an EMBL/GenBank/DDBJ whole genome shotgun (WGS) entry which is preliminary data.</text>
</comment>
<feature type="domain" description="DSBA-like thioredoxin" evidence="1">
    <location>
        <begin position="5"/>
        <end position="207"/>
    </location>
</feature>
<dbReference type="PANTHER" id="PTHR13887:SF41">
    <property type="entry name" value="THIOREDOXIN SUPERFAMILY PROTEIN"/>
    <property type="match status" value="1"/>
</dbReference>
<dbReference type="EMBL" id="JAXAFO010000034">
    <property type="protein sequence ID" value="MDX6850911.1"/>
    <property type="molecule type" value="Genomic_DNA"/>
</dbReference>
<gene>
    <name evidence="2" type="ORF">SCD92_16165</name>
</gene>
<evidence type="ECO:0000313" key="2">
    <source>
        <dbReference type="EMBL" id="MDX6850911.1"/>
    </source>
</evidence>
<dbReference type="CDD" id="cd03024">
    <property type="entry name" value="DsbA_FrnE"/>
    <property type="match status" value="1"/>
</dbReference>
<evidence type="ECO:0000259" key="1">
    <source>
        <dbReference type="Pfam" id="PF01323"/>
    </source>
</evidence>
<sequence length="215" mass="24107">MHNIQIDIVSDIACPWCAIGYARLEQAMKSVANDYEFNVQWHAFELNPDHNGEGEPILPALARKYGRPEAEMRESQTQMMKIAKQLGVNFDKLQERFTCSTFDAHRLVKWADDEDKSTAMKQELFEAYFGRAENVSDHDVLVQCAEAIGLNATRARDILASDSYAQAVRNDEATYQHAGVTAVPAFIINQIYLISGAQEAETLAQAFNNISAETE</sequence>
<organism evidence="2 3">
    <name type="scientific">Gilvimarinus gilvus</name>
    <dbReference type="NCBI Taxonomy" id="3058038"/>
    <lineage>
        <taxon>Bacteria</taxon>
        <taxon>Pseudomonadati</taxon>
        <taxon>Pseudomonadota</taxon>
        <taxon>Gammaproteobacteria</taxon>
        <taxon>Cellvibrionales</taxon>
        <taxon>Cellvibrionaceae</taxon>
        <taxon>Gilvimarinus</taxon>
    </lineage>
</organism>
<dbReference type="Proteomes" id="UP001273505">
    <property type="component" value="Unassembled WGS sequence"/>
</dbReference>
<dbReference type="SUPFAM" id="SSF52833">
    <property type="entry name" value="Thioredoxin-like"/>
    <property type="match status" value="1"/>
</dbReference>
<dbReference type="Pfam" id="PF01323">
    <property type="entry name" value="DSBA"/>
    <property type="match status" value="1"/>
</dbReference>
<name>A0ABU4S325_9GAMM</name>
<dbReference type="RefSeq" id="WP_302723357.1">
    <property type="nucleotide sequence ID" value="NZ_JAULRU010000610.1"/>
</dbReference>
<proteinExistence type="predicted"/>
<evidence type="ECO:0000313" key="3">
    <source>
        <dbReference type="Proteomes" id="UP001273505"/>
    </source>
</evidence>